<sequence length="1752" mass="194273">MQQQDRQLLCNVNLTWFRFCCSQPFANWGSFLRMDAVPTKPEAADEDRSPITSSTSRRRRSRAPSAQKSTPKRPRTTPSAKSARGGKSGRSRGSTARTKAAKSAVGADEADVTEDFTALAASALDYAEDSSTQEDDENEDDDDDDAGSDYVPDAAEADHNDEDEFEEMDVDVSRTPRRRRGRRSNAGTSSVQNQDEDFDISDYEDDDDGMQESRVSLMNEVSAMQDSGRHDEPLGLFSDMAAAVGVAGNSTGGSGDKDIYDFDAQSIASDKRFRKMRQSAAARQNRKSGSGGGGGGGASRSRPANRPATQVGASWGSNIYSALATSLKTRADLDAYTNFLKCPYLNTCMDSMFVDMCRPSNQHMGLFFGPSASLQSLMGRVNDPDKVVELLHAFMSKSYDTLANRILWFVPIIHQQPVPLSNMCAFADRLTTLSKSLDSDMTIEPAYILEGDLNVLVQTGAPFTDLEVSLIQQTAINSAGHMGRFMTDVHQIILSNDFWDQLNDLVALPYEKIISYAERGNATAEGDASVNLEAIEPPCLHRIIAAVNSENKLLGIALTDTWDLNKVPLSRKRRSLNFENLQRGPVQLTETDRSSSVTEELPIELDTYGVLEQILDDVACLRNLEDESAEATTIRTSPQIGRIHLMDCFLLKPNSRKDALILVCYEASASPPMPNPSPPGSSPFKVYSLVSEENFFFSRFGITSDSPALMDGMFTADPEALIERKAVAILPDLVFNNLRSIALREVVASSGTAIVNAVLTNINTDAETPSIYRCSKFILVDSQRRVPLAIVFEVPIRLSWIIDANECSVRPLDTSALNTEFTSVTADTLSAVEAKFSPSITECRLVVINGLLYSLQVDENRVLQRIVELLPAGYGNPTGHPDHAALAPQSVTGDARASSAFLRIFNEESSTSSVFPMVYLPHFGQQTLVNQVASFCDELVDHVYTSPVSFSLYDVVFRMAIKHTPKMLARQHREAAEAAAAASAEANPNDPPPPPVPMPEHWGVCSICSKELHSVSGLLEHELRHIGLTKFRCPEHARCFMDRRALLNHMQEHADSSLKPDDEGGEDGGVNEVSIGEEDIKFFPGLTNVFARSSLLSCRMESPQCEGCRDYFPTADVMAQHLEICDGISFSTRSPLEQASYTTSSNASDRSVCGICGQAVDEIKQHFTDVHLTCLLCGAQLHTIEELSYHYKVHVEDNASEPSGRLSEVSTCETCLNFYSSKHNYYFHQWAEHGVIFKQDPTTGMLGPVQVREPRNRAGEEEALTTKLKCKFCQFVCPCSGKQYVDHLQSAHDIASDVALVCRFCAEIFGSLVELSNHLQAHHAPLSEYNNAGPQTVYRCDVCTETPFYAFHKGMLDHAREVHNNLTPNMYECPHCRERFSDRRAHRLHVEKHAEGVLHPCTECGKEFRSKQALMHHIQMRHDTSEWEQGPATCEHCGITYPKRSALKYHIARMHNLELLHECPVCQQRFRIETYLRRHMKETHSGPIKCEICQKQCANLRCYSQHRQKHFRDKIFQCTECSVSFKSKTAMRRHVRVEHMQLGPEKFECQICGKIVTQIGMHMLTHKDARFKCIYCDKQFTKSVYYNEHVRIHLGQLPFECHICGRRFNKKSNLNVHLKFHEKHRDEDGNYLQLKARGRVSIMFGDASLTPEERAAKNAALKNKSNKPTQTVAVGPDLPGAFNVGGAAGAASDACAKACGGHLTDVVGLRPLNSSLLVNHPHFSASASTSSNSNSVTITNAANGEETKPAFV</sequence>
<dbReference type="PROSITE" id="PS50157">
    <property type="entry name" value="ZINC_FINGER_C2H2_2"/>
    <property type="match status" value="7"/>
</dbReference>
<comment type="caution">
    <text evidence="9">The sequence shown here is derived from an EMBL/GenBank/DDBJ whole genome shotgun (WGS) entry which is preliminary data.</text>
</comment>
<feature type="compositionally biased region" description="Low complexity" evidence="7">
    <location>
        <begin position="1724"/>
        <end position="1743"/>
    </location>
</feature>
<feature type="region of interest" description="Disordered" evidence="7">
    <location>
        <begin position="38"/>
        <end position="109"/>
    </location>
</feature>
<proteinExistence type="predicted"/>
<dbReference type="PANTHER" id="PTHR24377">
    <property type="entry name" value="IP01015P-RELATED"/>
    <property type="match status" value="1"/>
</dbReference>
<feature type="domain" description="C2H2-type" evidence="8">
    <location>
        <begin position="1571"/>
        <end position="1598"/>
    </location>
</feature>
<dbReference type="SMART" id="SM00355">
    <property type="entry name" value="ZnF_C2H2"/>
    <property type="match status" value="16"/>
</dbReference>
<protein>
    <recommendedName>
        <fullName evidence="8">C2H2-type domain-containing protein</fullName>
    </recommendedName>
</protein>
<feature type="domain" description="C2H2-type" evidence="8">
    <location>
        <begin position="1371"/>
        <end position="1394"/>
    </location>
</feature>
<dbReference type="Proteomes" id="UP001651158">
    <property type="component" value="Unassembled WGS sequence"/>
</dbReference>
<evidence type="ECO:0000256" key="3">
    <source>
        <dbReference type="ARBA" id="ARBA00022771"/>
    </source>
</evidence>
<feature type="compositionally biased region" description="Acidic residues" evidence="7">
    <location>
        <begin position="126"/>
        <end position="147"/>
    </location>
</feature>
<evidence type="ECO:0000256" key="2">
    <source>
        <dbReference type="ARBA" id="ARBA00022737"/>
    </source>
</evidence>
<keyword evidence="2" id="KW-0677">Repeat</keyword>
<feature type="compositionally biased region" description="Gly residues" evidence="7">
    <location>
        <begin position="289"/>
        <end position="298"/>
    </location>
</feature>
<dbReference type="Gene3D" id="3.30.160.60">
    <property type="entry name" value="Classic Zinc Finger"/>
    <property type="match status" value="6"/>
</dbReference>
<organism evidence="9 10">
    <name type="scientific">Taenia crassiceps</name>
    <dbReference type="NCBI Taxonomy" id="6207"/>
    <lineage>
        <taxon>Eukaryota</taxon>
        <taxon>Metazoa</taxon>
        <taxon>Spiralia</taxon>
        <taxon>Lophotrochozoa</taxon>
        <taxon>Platyhelminthes</taxon>
        <taxon>Cestoda</taxon>
        <taxon>Eucestoda</taxon>
        <taxon>Cyclophyllidea</taxon>
        <taxon>Taeniidae</taxon>
        <taxon>Taenia</taxon>
    </lineage>
</organism>
<dbReference type="Pfam" id="PF00096">
    <property type="entry name" value="zf-C2H2"/>
    <property type="match status" value="2"/>
</dbReference>
<feature type="region of interest" description="Disordered" evidence="7">
    <location>
        <begin position="273"/>
        <end position="310"/>
    </location>
</feature>
<keyword evidence="10" id="KW-1185">Reference proteome</keyword>
<keyword evidence="1" id="KW-0479">Metal-binding</keyword>
<keyword evidence="4" id="KW-0862">Zinc</keyword>
<dbReference type="InterPro" id="IPR036236">
    <property type="entry name" value="Znf_C2H2_sf"/>
</dbReference>
<dbReference type="PROSITE" id="PS00028">
    <property type="entry name" value="ZINC_FINGER_C2H2_1"/>
    <property type="match status" value="8"/>
</dbReference>
<feature type="compositionally biased region" description="Acidic residues" evidence="7">
    <location>
        <begin position="194"/>
        <end position="209"/>
    </location>
</feature>
<accession>A0ABR4Q3L8</accession>
<feature type="domain" description="C2H2-type" evidence="8">
    <location>
        <begin position="1599"/>
        <end position="1626"/>
    </location>
</feature>
<feature type="compositionally biased region" description="Acidic residues" evidence="7">
    <location>
        <begin position="159"/>
        <end position="170"/>
    </location>
</feature>
<feature type="domain" description="C2H2-type" evidence="8">
    <location>
        <begin position="1399"/>
        <end position="1427"/>
    </location>
</feature>
<dbReference type="InterPro" id="IPR050826">
    <property type="entry name" value="Krueppel_C2H2_ZnFinger"/>
</dbReference>
<gene>
    <name evidence="9" type="ORF">TcWFU_002776</name>
</gene>
<dbReference type="EMBL" id="JAKROA010000013">
    <property type="protein sequence ID" value="KAL5104232.1"/>
    <property type="molecule type" value="Genomic_DNA"/>
</dbReference>
<feature type="compositionally biased region" description="Low complexity" evidence="7">
    <location>
        <begin position="977"/>
        <end position="988"/>
    </location>
</feature>
<dbReference type="SUPFAM" id="SSF57667">
    <property type="entry name" value="beta-beta-alpha zinc fingers"/>
    <property type="match status" value="5"/>
</dbReference>
<evidence type="ECO:0000256" key="1">
    <source>
        <dbReference type="ARBA" id="ARBA00022723"/>
    </source>
</evidence>
<dbReference type="InterPro" id="IPR013087">
    <property type="entry name" value="Znf_C2H2_type"/>
</dbReference>
<feature type="region of interest" description="Disordered" evidence="7">
    <location>
        <begin position="1724"/>
        <end position="1752"/>
    </location>
</feature>
<evidence type="ECO:0000313" key="9">
    <source>
        <dbReference type="EMBL" id="KAL5104232.1"/>
    </source>
</evidence>
<name>A0ABR4Q3L8_9CEST</name>
<feature type="compositionally biased region" description="Low complexity" evidence="7">
    <location>
        <begin position="79"/>
        <end position="98"/>
    </location>
</feature>
<feature type="region of interest" description="Disordered" evidence="7">
    <location>
        <begin position="972"/>
        <end position="995"/>
    </location>
</feature>
<evidence type="ECO:0000256" key="4">
    <source>
        <dbReference type="ARBA" id="ARBA00022833"/>
    </source>
</evidence>
<reference evidence="9 10" key="1">
    <citation type="journal article" date="2022" name="Front. Cell. Infect. Microbiol.">
        <title>The Genomes of Two Strains of Taenia crassiceps the Animal Model for the Study of Human Cysticercosis.</title>
        <authorList>
            <person name="Bobes R.J."/>
            <person name="Estrada K."/>
            <person name="Rios-Valencia D.G."/>
            <person name="Calderon-Gallegos A."/>
            <person name="de la Torre P."/>
            <person name="Carrero J.C."/>
            <person name="Sanchez-Flores A."/>
            <person name="Laclette J.P."/>
        </authorList>
    </citation>
    <scope>NUCLEOTIDE SEQUENCE [LARGE SCALE GENOMIC DNA]</scope>
    <source>
        <tissue evidence="9">Peritoneal cavity of infected mice</tissue>
    </source>
</reference>
<feature type="domain" description="C2H2-type" evidence="8">
    <location>
        <begin position="1172"/>
        <end position="1199"/>
    </location>
</feature>
<evidence type="ECO:0000256" key="6">
    <source>
        <dbReference type="PROSITE-ProRule" id="PRU00042"/>
    </source>
</evidence>
<feature type="domain" description="C2H2-type" evidence="8">
    <location>
        <begin position="1516"/>
        <end position="1544"/>
    </location>
</feature>
<evidence type="ECO:0000259" key="8">
    <source>
        <dbReference type="PROSITE" id="PS50157"/>
    </source>
</evidence>
<evidence type="ECO:0000313" key="10">
    <source>
        <dbReference type="Proteomes" id="UP001651158"/>
    </source>
</evidence>
<keyword evidence="3 6" id="KW-0863">Zinc-finger</keyword>
<keyword evidence="5" id="KW-0539">Nucleus</keyword>
<feature type="domain" description="C2H2-type" evidence="8">
    <location>
        <begin position="1461"/>
        <end position="1489"/>
    </location>
</feature>
<feature type="region of interest" description="Disordered" evidence="7">
    <location>
        <begin position="125"/>
        <end position="209"/>
    </location>
</feature>
<dbReference type="Pfam" id="PF13912">
    <property type="entry name" value="zf-C2H2_6"/>
    <property type="match status" value="1"/>
</dbReference>
<evidence type="ECO:0000256" key="7">
    <source>
        <dbReference type="SAM" id="MobiDB-lite"/>
    </source>
</evidence>
<evidence type="ECO:0000256" key="5">
    <source>
        <dbReference type="ARBA" id="ARBA00023242"/>
    </source>
</evidence>